<evidence type="ECO:0000256" key="1">
    <source>
        <dbReference type="SAM" id="Phobius"/>
    </source>
</evidence>
<dbReference type="PANTHER" id="PTHR34292">
    <property type="entry name" value="OUTER SPORE WALL PROTEIN LDS1"/>
    <property type="match status" value="1"/>
</dbReference>
<dbReference type="EMBL" id="HE806320">
    <property type="protein sequence ID" value="CCH61283.1"/>
    <property type="molecule type" value="Genomic_DNA"/>
</dbReference>
<dbReference type="PANTHER" id="PTHR34292:SF3">
    <property type="entry name" value="OUTER SPORE WALL PROTEIN LDS2-RELATED"/>
    <property type="match status" value="1"/>
</dbReference>
<dbReference type="GO" id="GO:0005811">
    <property type="term" value="C:lipid droplet"/>
    <property type="evidence" value="ECO:0007669"/>
    <property type="project" value="TreeGrafter"/>
</dbReference>
<dbReference type="GO" id="GO:0005619">
    <property type="term" value="C:ascospore wall"/>
    <property type="evidence" value="ECO:0007669"/>
    <property type="project" value="TreeGrafter"/>
</dbReference>
<dbReference type="KEGG" id="tbl:TBLA_0E02300"/>
<accession>I2H4I1</accession>
<dbReference type="OMA" id="REFWPLF"/>
<dbReference type="RefSeq" id="XP_004180802.1">
    <property type="nucleotide sequence ID" value="XM_004180754.1"/>
</dbReference>
<feature type="transmembrane region" description="Helical" evidence="1">
    <location>
        <begin position="171"/>
        <end position="188"/>
    </location>
</feature>
<feature type="transmembrane region" description="Helical" evidence="1">
    <location>
        <begin position="120"/>
        <end position="139"/>
    </location>
</feature>
<dbReference type="InParanoid" id="I2H4I1"/>
<dbReference type="InterPro" id="IPR052786">
    <property type="entry name" value="Spore_wall_assembly"/>
</dbReference>
<evidence type="ECO:0000313" key="2">
    <source>
        <dbReference type="EMBL" id="CCH61283.1"/>
    </source>
</evidence>
<dbReference type="eggNOG" id="ENOG502QVX4">
    <property type="taxonomic scope" value="Eukaryota"/>
</dbReference>
<sequence length="347" mass="41059">MDVWYCLVAIAADLKYNLFDKYYLRTRKIKQNKFVGPTKDVDKKYYLEQDGEIPIEDEIRGYNTNSPIIVPPLPLFWHGLRKNLKLRVFLIKKNFNLNFFLNPTFRFPIIGLIQTITYPIYWRYVLIFSICYILIFFTLIFMTYIFVLPIMFLFTFSILGPFGFLLSHLQWLLQLNLIANLIVKNLLFKRFKFEIFDLTMVRLKKQILANQEKFILPKENGGMVSNWSFKFWNDEIFEKRYISVIFNTLKLIIFLGVSMIPIMGPIILNQLLSSKRALEYMERFFQIVSISGSDKKNFYYEHYLAFICFGSMTGVLEVLPFFSIFTIISNTVGSAYWSSNLIESGQI</sequence>
<dbReference type="HOGENOM" id="CLU_062645_2_0_1"/>
<name>I2H4I1_HENB6</name>
<dbReference type="GO" id="GO:0005628">
    <property type="term" value="C:prospore membrane"/>
    <property type="evidence" value="ECO:0007669"/>
    <property type="project" value="TreeGrafter"/>
</dbReference>
<feature type="transmembrane region" description="Helical" evidence="1">
    <location>
        <begin position="249"/>
        <end position="268"/>
    </location>
</feature>
<dbReference type="Proteomes" id="UP000002866">
    <property type="component" value="Chromosome 5"/>
</dbReference>
<keyword evidence="3" id="KW-1185">Reference proteome</keyword>
<feature type="transmembrane region" description="Helical" evidence="1">
    <location>
        <begin position="303"/>
        <end position="328"/>
    </location>
</feature>
<feature type="transmembrane region" description="Helical" evidence="1">
    <location>
        <begin position="95"/>
        <end position="114"/>
    </location>
</feature>
<dbReference type="GeneID" id="14496356"/>
<dbReference type="FunCoup" id="I2H4I1">
    <property type="interactions" value="43"/>
</dbReference>
<dbReference type="AlphaFoldDB" id="I2H4I1"/>
<keyword evidence="1" id="KW-0472">Membrane</keyword>
<evidence type="ECO:0008006" key="4">
    <source>
        <dbReference type="Google" id="ProtNLM"/>
    </source>
</evidence>
<proteinExistence type="predicted"/>
<dbReference type="OrthoDB" id="10012223at2759"/>
<reference evidence="2 3" key="1">
    <citation type="journal article" date="2011" name="Proc. Natl. Acad. Sci. U.S.A.">
        <title>Evolutionary erosion of yeast sex chromosomes by mating-type switching accidents.</title>
        <authorList>
            <person name="Gordon J.L."/>
            <person name="Armisen D."/>
            <person name="Proux-Wera E."/>
            <person name="Oheigeartaigh S.S."/>
            <person name="Byrne K.P."/>
            <person name="Wolfe K.H."/>
        </authorList>
    </citation>
    <scope>NUCLEOTIDE SEQUENCE [LARGE SCALE GENOMIC DNA]</scope>
    <source>
        <strain evidence="3">ATCC 34711 / CBS 6284 / DSM 70876 / NBRC 10599 / NRRL Y-10934 / UCD 77-7</strain>
    </source>
</reference>
<gene>
    <name evidence="2" type="primary">TBLA0E02300</name>
    <name evidence="2" type="ORF">TBLA_0E02300</name>
</gene>
<evidence type="ECO:0000313" key="3">
    <source>
        <dbReference type="Proteomes" id="UP000002866"/>
    </source>
</evidence>
<organism evidence="2 3">
    <name type="scientific">Henningerozyma blattae (strain ATCC 34711 / CBS 6284 / DSM 70876 / NBRC 10599 / NRRL Y-10934 / UCD 77-7)</name>
    <name type="common">Yeast</name>
    <name type="synonym">Tetrapisispora blattae</name>
    <dbReference type="NCBI Taxonomy" id="1071380"/>
    <lineage>
        <taxon>Eukaryota</taxon>
        <taxon>Fungi</taxon>
        <taxon>Dikarya</taxon>
        <taxon>Ascomycota</taxon>
        <taxon>Saccharomycotina</taxon>
        <taxon>Saccharomycetes</taxon>
        <taxon>Saccharomycetales</taxon>
        <taxon>Saccharomycetaceae</taxon>
        <taxon>Henningerozyma</taxon>
    </lineage>
</organism>
<keyword evidence="1" id="KW-0812">Transmembrane</keyword>
<keyword evidence="1" id="KW-1133">Transmembrane helix</keyword>
<feature type="transmembrane region" description="Helical" evidence="1">
    <location>
        <begin position="146"/>
        <end position="165"/>
    </location>
</feature>
<protein>
    <recommendedName>
        <fullName evidence="4">Outer spore wall protein RRT8</fullName>
    </recommendedName>
</protein>